<accession>A0A844YEW4</accession>
<evidence type="ECO:0000313" key="8">
    <source>
        <dbReference type="Proteomes" id="UP000445582"/>
    </source>
</evidence>
<keyword evidence="5" id="KW-1133">Transmembrane helix</keyword>
<comment type="similarity">
    <text evidence="2">Belongs to the CPA3 antiporters (TC 2.A.63) subunit E family.</text>
</comment>
<reference evidence="7 8" key="1">
    <citation type="submission" date="2019-12" db="EMBL/GenBank/DDBJ databases">
        <title>Genomic-based taxomic classification of the family Erythrobacteraceae.</title>
        <authorList>
            <person name="Xu L."/>
        </authorList>
    </citation>
    <scope>NUCLEOTIDE SEQUENCE [LARGE SCALE GENOMIC DNA]</scope>
    <source>
        <strain evidence="7 8">MCCC 1A09965</strain>
    </source>
</reference>
<dbReference type="PANTHER" id="PTHR34584:SF1">
    <property type="entry name" value="NA(+)_H(+) ANTIPORTER SUBUNIT E1"/>
    <property type="match status" value="1"/>
</dbReference>
<dbReference type="GO" id="GO:0005886">
    <property type="term" value="C:plasma membrane"/>
    <property type="evidence" value="ECO:0007669"/>
    <property type="project" value="UniProtKB-SubCell"/>
</dbReference>
<comment type="caution">
    <text evidence="7">The sequence shown here is derived from an EMBL/GenBank/DDBJ whole genome shotgun (WGS) entry which is preliminary data.</text>
</comment>
<proteinExistence type="inferred from homology"/>
<keyword evidence="6" id="KW-0472">Membrane</keyword>
<evidence type="ECO:0000313" key="7">
    <source>
        <dbReference type="EMBL" id="MXO62482.1"/>
    </source>
</evidence>
<dbReference type="Pfam" id="PF01899">
    <property type="entry name" value="MNHE"/>
    <property type="match status" value="1"/>
</dbReference>
<dbReference type="OrthoDB" id="9807187at2"/>
<protein>
    <submittedName>
        <fullName evidence="7">Cation transporter</fullName>
    </submittedName>
</protein>
<evidence type="ECO:0000256" key="2">
    <source>
        <dbReference type="ARBA" id="ARBA00006228"/>
    </source>
</evidence>
<sequence length="158" mass="17114">MRSVFGLAVALAAFWMANSGYLKPMLLGFGVVSIVIVIAIVKRMEAHDGERFPLFVPSLRLPGYLVWMIGQIIASNIDVAKRVWLGRKSLSPTILTVRAEAKSDVGKVLYANSITMTPGTVTLFVHDDTFEVHALTEAGAEELGRGVMGRKVAALEQG</sequence>
<keyword evidence="8" id="KW-1185">Reference proteome</keyword>
<dbReference type="InterPro" id="IPR002758">
    <property type="entry name" value="Cation_antiport_E"/>
</dbReference>
<keyword evidence="4" id="KW-0812">Transmembrane</keyword>
<evidence type="ECO:0000256" key="1">
    <source>
        <dbReference type="ARBA" id="ARBA00004651"/>
    </source>
</evidence>
<keyword evidence="3" id="KW-1003">Cell membrane</keyword>
<comment type="subcellular location">
    <subcellularLocation>
        <location evidence="1">Cell membrane</location>
        <topology evidence="1">Multi-pass membrane protein</topology>
    </subcellularLocation>
</comment>
<evidence type="ECO:0000256" key="5">
    <source>
        <dbReference type="ARBA" id="ARBA00022989"/>
    </source>
</evidence>
<evidence type="ECO:0000256" key="3">
    <source>
        <dbReference type="ARBA" id="ARBA00022475"/>
    </source>
</evidence>
<dbReference type="PANTHER" id="PTHR34584">
    <property type="entry name" value="NA(+)/H(+) ANTIPORTER SUBUNIT E1"/>
    <property type="match status" value="1"/>
</dbReference>
<evidence type="ECO:0000256" key="4">
    <source>
        <dbReference type="ARBA" id="ARBA00022692"/>
    </source>
</evidence>
<dbReference type="AlphaFoldDB" id="A0A844YEW4"/>
<dbReference type="Proteomes" id="UP000445582">
    <property type="component" value="Unassembled WGS sequence"/>
</dbReference>
<dbReference type="EMBL" id="WTYN01000001">
    <property type="protein sequence ID" value="MXO62482.1"/>
    <property type="molecule type" value="Genomic_DNA"/>
</dbReference>
<organism evidence="7 8">
    <name type="scientific">Qipengyuania oceanensis</name>
    <dbReference type="NCBI Taxonomy" id="1463597"/>
    <lineage>
        <taxon>Bacteria</taxon>
        <taxon>Pseudomonadati</taxon>
        <taxon>Pseudomonadota</taxon>
        <taxon>Alphaproteobacteria</taxon>
        <taxon>Sphingomonadales</taxon>
        <taxon>Erythrobacteraceae</taxon>
        <taxon>Qipengyuania</taxon>
    </lineage>
</organism>
<gene>
    <name evidence="7" type="ORF">GRI48_05590</name>
</gene>
<name>A0A844YEW4_9SPHN</name>
<dbReference type="RefSeq" id="WP_160672590.1">
    <property type="nucleotide sequence ID" value="NZ_WTYN01000001.1"/>
</dbReference>
<dbReference type="GO" id="GO:0008324">
    <property type="term" value="F:monoatomic cation transmembrane transporter activity"/>
    <property type="evidence" value="ECO:0007669"/>
    <property type="project" value="InterPro"/>
</dbReference>
<evidence type="ECO:0000256" key="6">
    <source>
        <dbReference type="ARBA" id="ARBA00023136"/>
    </source>
</evidence>